<comment type="caution">
    <text evidence="2">The sequence shown here is derived from an EMBL/GenBank/DDBJ whole genome shotgun (WGS) entry which is preliminary data.</text>
</comment>
<keyword evidence="3" id="KW-1185">Reference proteome</keyword>
<accession>A0A5B7J0Q8</accession>
<evidence type="ECO:0000313" key="3">
    <source>
        <dbReference type="Proteomes" id="UP000324222"/>
    </source>
</evidence>
<evidence type="ECO:0000313" key="2">
    <source>
        <dbReference type="EMBL" id="MPC87267.1"/>
    </source>
</evidence>
<organism evidence="2 3">
    <name type="scientific">Portunus trituberculatus</name>
    <name type="common">Swimming crab</name>
    <name type="synonym">Neptunus trituberculatus</name>
    <dbReference type="NCBI Taxonomy" id="210409"/>
    <lineage>
        <taxon>Eukaryota</taxon>
        <taxon>Metazoa</taxon>
        <taxon>Ecdysozoa</taxon>
        <taxon>Arthropoda</taxon>
        <taxon>Crustacea</taxon>
        <taxon>Multicrustacea</taxon>
        <taxon>Malacostraca</taxon>
        <taxon>Eumalacostraca</taxon>
        <taxon>Eucarida</taxon>
        <taxon>Decapoda</taxon>
        <taxon>Pleocyemata</taxon>
        <taxon>Brachyura</taxon>
        <taxon>Eubrachyura</taxon>
        <taxon>Portunoidea</taxon>
        <taxon>Portunidae</taxon>
        <taxon>Portuninae</taxon>
        <taxon>Portunus</taxon>
    </lineage>
</organism>
<dbReference type="EMBL" id="VSRR010073982">
    <property type="protein sequence ID" value="MPC87267.1"/>
    <property type="molecule type" value="Genomic_DNA"/>
</dbReference>
<dbReference type="AlphaFoldDB" id="A0A5B7J0Q8"/>
<sequence length="97" mass="11356">MRHCTQLRLYSFRPFVASLNLLGITSVLPWCVNSLLSFMSIHCCCCCYCCCCCCCCCCCLRHPEFRLSVLRTFTQVFDVFISNFFFLCNFYSKIRSM</sequence>
<feature type="transmembrane region" description="Helical" evidence="1">
    <location>
        <begin position="72"/>
        <end position="92"/>
    </location>
</feature>
<proteinExistence type="predicted"/>
<protein>
    <submittedName>
        <fullName evidence="2">Uncharacterized protein</fullName>
    </submittedName>
</protein>
<gene>
    <name evidence="2" type="ORF">E2C01_082124</name>
</gene>
<evidence type="ECO:0000256" key="1">
    <source>
        <dbReference type="SAM" id="Phobius"/>
    </source>
</evidence>
<dbReference type="Proteomes" id="UP000324222">
    <property type="component" value="Unassembled WGS sequence"/>
</dbReference>
<reference evidence="2 3" key="1">
    <citation type="submission" date="2019-05" db="EMBL/GenBank/DDBJ databases">
        <title>Another draft genome of Portunus trituberculatus and its Hox gene families provides insights of decapod evolution.</title>
        <authorList>
            <person name="Jeong J.-H."/>
            <person name="Song I."/>
            <person name="Kim S."/>
            <person name="Choi T."/>
            <person name="Kim D."/>
            <person name="Ryu S."/>
            <person name="Kim W."/>
        </authorList>
    </citation>
    <scope>NUCLEOTIDE SEQUENCE [LARGE SCALE GENOMIC DNA]</scope>
    <source>
        <tissue evidence="2">Muscle</tissue>
    </source>
</reference>
<keyword evidence="1" id="KW-0812">Transmembrane</keyword>
<name>A0A5B7J0Q8_PORTR</name>
<feature type="transmembrane region" description="Helical" evidence="1">
    <location>
        <begin position="12"/>
        <end position="30"/>
    </location>
</feature>
<keyword evidence="1" id="KW-0472">Membrane</keyword>
<keyword evidence="1" id="KW-1133">Transmembrane helix</keyword>